<gene>
    <name evidence="2" type="ORF">B9Z19DRAFT_1094743</name>
</gene>
<evidence type="ECO:0008006" key="4">
    <source>
        <dbReference type="Google" id="ProtNLM"/>
    </source>
</evidence>
<proteinExistence type="predicted"/>
<evidence type="ECO:0000256" key="1">
    <source>
        <dbReference type="SAM" id="SignalP"/>
    </source>
</evidence>
<dbReference type="Proteomes" id="UP000244722">
    <property type="component" value="Unassembled WGS sequence"/>
</dbReference>
<evidence type="ECO:0000313" key="3">
    <source>
        <dbReference type="Proteomes" id="UP000244722"/>
    </source>
</evidence>
<feature type="signal peptide" evidence="1">
    <location>
        <begin position="1"/>
        <end position="18"/>
    </location>
</feature>
<feature type="chain" id="PRO_5015742550" description="Secreted protein" evidence="1">
    <location>
        <begin position="19"/>
        <end position="86"/>
    </location>
</feature>
<sequence length="86" mass="9473">MNLVRFVLPWFVFFTIPAFPIHSGLCIIRSNDSGVSIGLCIAWSPPKPPEKSDSRAAGSLPVPYCHTGWFCFRGPLPRNTSNLPVS</sequence>
<dbReference type="AlphaFoldDB" id="A0A2T6ZDR7"/>
<comment type="caution">
    <text evidence="2">The sequence shown here is derived from an EMBL/GenBank/DDBJ whole genome shotgun (WGS) entry which is preliminary data.</text>
</comment>
<keyword evidence="3" id="KW-1185">Reference proteome</keyword>
<evidence type="ECO:0000313" key="2">
    <source>
        <dbReference type="EMBL" id="PUU73635.1"/>
    </source>
</evidence>
<organism evidence="2 3">
    <name type="scientific">Tuber borchii</name>
    <name type="common">White truffle</name>
    <dbReference type="NCBI Taxonomy" id="42251"/>
    <lineage>
        <taxon>Eukaryota</taxon>
        <taxon>Fungi</taxon>
        <taxon>Dikarya</taxon>
        <taxon>Ascomycota</taxon>
        <taxon>Pezizomycotina</taxon>
        <taxon>Pezizomycetes</taxon>
        <taxon>Pezizales</taxon>
        <taxon>Tuberaceae</taxon>
        <taxon>Tuber</taxon>
    </lineage>
</organism>
<accession>A0A2T6ZDR7</accession>
<protein>
    <recommendedName>
        <fullName evidence="4">Secreted protein</fullName>
    </recommendedName>
</protein>
<dbReference type="EMBL" id="NESQ01000361">
    <property type="protein sequence ID" value="PUU73635.1"/>
    <property type="molecule type" value="Genomic_DNA"/>
</dbReference>
<keyword evidence="1" id="KW-0732">Signal</keyword>
<name>A0A2T6ZDR7_TUBBO</name>
<reference evidence="2 3" key="1">
    <citation type="submission" date="2017-04" db="EMBL/GenBank/DDBJ databases">
        <title>Draft genome sequence of Tuber borchii Vittad., a whitish edible truffle.</title>
        <authorList>
            <consortium name="DOE Joint Genome Institute"/>
            <person name="Murat C."/>
            <person name="Kuo A."/>
            <person name="Barry K.W."/>
            <person name="Clum A."/>
            <person name="Dockter R.B."/>
            <person name="Fauchery L."/>
            <person name="Iotti M."/>
            <person name="Kohler A."/>
            <person name="Labutti K."/>
            <person name="Lindquist E.A."/>
            <person name="Lipzen A."/>
            <person name="Ohm R.A."/>
            <person name="Wang M."/>
            <person name="Grigoriev I.V."/>
            <person name="Zambonelli A."/>
            <person name="Martin F.M."/>
        </authorList>
    </citation>
    <scope>NUCLEOTIDE SEQUENCE [LARGE SCALE GENOMIC DNA]</scope>
    <source>
        <strain evidence="2 3">Tbo3840</strain>
    </source>
</reference>